<sequence>MNKSIFTLMTAALLMTGSVFSSAYAAIGDKAKVVYTASKMKLENGSKFYLQAQTSDNYYPAATITVENKGYVSFGTAKTTSTWNDVAVFEVRNLSNSASGVTFELWVGDKQVLVKADGSAISDGTGLKLKDLISSFSVGYADVADKGQINFSGLYTATTPSKQVAEDATAVSLSEEIGATQLNEYNANSITLSFDADNLEGNVFSSLKPVTLEANKLGTSPAGTYFVSGKAADIAAFIADAKEATAKKLSFATVKNEQYKIDALQAGEGYKLVMTSGADFYKTTDAAEFDNAAFITITAIDQLNDEGKIKLAMKPKIGATPTATPVEVCAIKASDTDTKAYVTTVISATKFTPIYASLGANSYIDASALLKKNEKSVYNIYFTSNDPSVEGGTLTEYHKYLTVTANDGHSAYQLSALPADDVDLTLPQTQWVVSKFDGKYEFTFTNREATGTVDVSTLTLKLQPTDNEGEYEIVAGSGSIVGGVTTSTALTATTVKFIPVASTSKTDGFLNMSADEMKAGVMLSFKGKNASVGEQTYYAAAATDKLVPNLDASKAAVLSIAKAKGKMDGQGSDVENYIINKIDYAYINDNGEPTVKANGDTLAVPGYKLSYFVGTTENKVRGVLALDASTASEYFFKKQLDGTYVMTVFTSSPAYTSVAANSKALGVKTIATPEFSADPYLYAPVAADFADITILLNDNSDKTTLPAEPRHASFDNKLGSIAMQLNTNGINEGILNNEGIIFWLDTADSKAITPSFYLSQGVATEDEEVAAERMFMYFAQDSMSIYNEGGAIIKENKNYLLEGTESDPKAIFRLATLTGVDTLATTVNGEAVNVVNKAKKAGEVEGLKSFKFGICLADEDVEGEYKIYSKADASKYLYSVNGKLGFGTEEQAMVFTLGSGVPTANDATPSVTEVKVIASEGAIQIIGAQGKKVVVSNILGQVIANTVISSSDATIAVPAGIVVVAVEGEEAVKAIVK</sequence>
<reference evidence="3 4" key="1">
    <citation type="submission" date="2020-08" db="EMBL/GenBank/DDBJ databases">
        <title>Genome public.</title>
        <authorList>
            <person name="Liu C."/>
            <person name="Sun Q."/>
        </authorList>
    </citation>
    <scope>NUCLEOTIDE SEQUENCE [LARGE SCALE GENOMIC DNA]</scope>
    <source>
        <strain evidence="3 4">426_9</strain>
    </source>
</reference>
<organism evidence="3 4">
    <name type="scientific">Parabacteroides acidifaciens</name>
    <dbReference type="NCBI Taxonomy" id="2290935"/>
    <lineage>
        <taxon>Bacteria</taxon>
        <taxon>Pseudomonadati</taxon>
        <taxon>Bacteroidota</taxon>
        <taxon>Bacteroidia</taxon>
        <taxon>Bacteroidales</taxon>
        <taxon>Tannerellaceae</taxon>
        <taxon>Parabacteroides</taxon>
    </lineage>
</organism>
<dbReference type="EMBL" id="JACRTI010000006">
    <property type="protein sequence ID" value="MBC8600877.1"/>
    <property type="molecule type" value="Genomic_DNA"/>
</dbReference>
<feature type="signal peptide" evidence="1">
    <location>
        <begin position="1"/>
        <end position="25"/>
    </location>
</feature>
<accession>A0ABR7NXQ6</accession>
<evidence type="ECO:0000313" key="4">
    <source>
        <dbReference type="Proteomes" id="UP000629596"/>
    </source>
</evidence>
<proteinExistence type="predicted"/>
<evidence type="ECO:0000256" key="1">
    <source>
        <dbReference type="SAM" id="SignalP"/>
    </source>
</evidence>
<keyword evidence="4" id="KW-1185">Reference proteome</keyword>
<dbReference type="InterPro" id="IPR045963">
    <property type="entry name" value="DUF6383"/>
</dbReference>
<keyword evidence="1" id="KW-0732">Signal</keyword>
<protein>
    <recommendedName>
        <fullName evidence="2">DUF6383 domain-containing protein</fullName>
    </recommendedName>
</protein>
<feature type="domain" description="DUF6383" evidence="2">
    <location>
        <begin position="902"/>
        <end position="976"/>
    </location>
</feature>
<dbReference type="RefSeq" id="WP_147292087.1">
    <property type="nucleotide sequence ID" value="NZ_JACRTI010000006.1"/>
</dbReference>
<dbReference type="Proteomes" id="UP000629596">
    <property type="component" value="Unassembled WGS sequence"/>
</dbReference>
<name>A0ABR7NXQ6_9BACT</name>
<gene>
    <name evidence="3" type="ORF">H8784_03985</name>
</gene>
<dbReference type="Pfam" id="PF19910">
    <property type="entry name" value="DUF6383"/>
    <property type="match status" value="1"/>
</dbReference>
<feature type="chain" id="PRO_5047170004" description="DUF6383 domain-containing protein" evidence="1">
    <location>
        <begin position="26"/>
        <end position="977"/>
    </location>
</feature>
<comment type="caution">
    <text evidence="3">The sequence shown here is derived from an EMBL/GenBank/DDBJ whole genome shotgun (WGS) entry which is preliminary data.</text>
</comment>
<evidence type="ECO:0000313" key="3">
    <source>
        <dbReference type="EMBL" id="MBC8600877.1"/>
    </source>
</evidence>
<evidence type="ECO:0000259" key="2">
    <source>
        <dbReference type="Pfam" id="PF19910"/>
    </source>
</evidence>